<protein>
    <recommendedName>
        <fullName evidence="4">Lipoprotein</fullName>
    </recommendedName>
</protein>
<feature type="signal peptide" evidence="1">
    <location>
        <begin position="1"/>
        <end position="23"/>
    </location>
</feature>
<comment type="caution">
    <text evidence="2">The sequence shown here is derived from an EMBL/GenBank/DDBJ whole genome shotgun (WGS) entry which is preliminary data.</text>
</comment>
<dbReference type="PATRIC" id="fig|1280953.3.peg.962"/>
<organism evidence="2 3">
    <name type="scientific">Hyphomonas oceanitis SCH89</name>
    <dbReference type="NCBI Taxonomy" id="1280953"/>
    <lineage>
        <taxon>Bacteria</taxon>
        <taxon>Pseudomonadati</taxon>
        <taxon>Pseudomonadota</taxon>
        <taxon>Alphaproteobacteria</taxon>
        <taxon>Hyphomonadales</taxon>
        <taxon>Hyphomonadaceae</taxon>
        <taxon>Hyphomonas</taxon>
    </lineage>
</organism>
<keyword evidence="1" id="KW-0732">Signal</keyword>
<dbReference type="RefSeq" id="WP_035536279.1">
    <property type="nucleotide sequence ID" value="NZ_ARYL01000005.1"/>
</dbReference>
<reference evidence="2 3" key="1">
    <citation type="journal article" date="2014" name="Antonie Van Leeuwenhoek">
        <title>Hyphomonas beringensis sp. nov. and Hyphomonas chukchiensis sp. nov., isolated from surface seawater of the Bering Sea and Chukchi Sea.</title>
        <authorList>
            <person name="Li C."/>
            <person name="Lai Q."/>
            <person name="Li G."/>
            <person name="Dong C."/>
            <person name="Wang J."/>
            <person name="Liao Y."/>
            <person name="Shao Z."/>
        </authorList>
    </citation>
    <scope>NUCLEOTIDE SEQUENCE [LARGE SCALE GENOMIC DNA]</scope>
    <source>
        <strain evidence="2 3">SCH89</strain>
    </source>
</reference>
<dbReference type="Proteomes" id="UP000024942">
    <property type="component" value="Unassembled WGS sequence"/>
</dbReference>
<gene>
    <name evidence="2" type="ORF">HOC_04769</name>
</gene>
<keyword evidence="3" id="KW-1185">Reference proteome</keyword>
<name>A0A059G9C7_9PROT</name>
<dbReference type="AlphaFoldDB" id="A0A059G9C7"/>
<evidence type="ECO:0000256" key="1">
    <source>
        <dbReference type="SAM" id="SignalP"/>
    </source>
</evidence>
<dbReference type="EMBL" id="ARYL01000005">
    <property type="protein sequence ID" value="KDA03437.1"/>
    <property type="molecule type" value="Genomic_DNA"/>
</dbReference>
<evidence type="ECO:0008006" key="4">
    <source>
        <dbReference type="Google" id="ProtNLM"/>
    </source>
</evidence>
<sequence length="399" mass="44179">MQAVVRAATIGLLAALMCGQAYACRFDQSGPMPVCRTPVTAPQERLVIIKALGRAQHTNIVVMPDDAPGPNESRPYKVDRPVHFGLFKVHIEDVGEPITLVLSNDEPLIFQIEGRIDLVQRVIVLGATSGGRESVGVTGMPPSRIEYAPVIGFDESRYTSCSKPPDACVPWQFFGEQPSSKPDEVVASGAYSFLDKNPYTHRNPVALDASDAYQYLGTRIQLRDGQLAAERITSDKVFSKLSADEYASLSPENSYFLGTNRELAELNPDTIESTLRLTKAPVLQGWFGLRQLQAEGKLLLPDDNLFGAIYDRYVNTSPEWSTGHEPPVMAILTQSNTMLPIGDLDSLRDTVFRKFPILVPEGVELSDVRGSSDICYLFQIPRDHRLACNPDELFPRQRR</sequence>
<accession>A0A059G9C7</accession>
<feature type="chain" id="PRO_5001578635" description="Lipoprotein" evidence="1">
    <location>
        <begin position="24"/>
        <end position="399"/>
    </location>
</feature>
<evidence type="ECO:0000313" key="3">
    <source>
        <dbReference type="Proteomes" id="UP000024942"/>
    </source>
</evidence>
<evidence type="ECO:0000313" key="2">
    <source>
        <dbReference type="EMBL" id="KDA03437.1"/>
    </source>
</evidence>
<proteinExistence type="predicted"/>